<evidence type="ECO:0000313" key="1">
    <source>
        <dbReference type="EMBL" id="MBD2605629.1"/>
    </source>
</evidence>
<dbReference type="EMBL" id="JACJTA010000026">
    <property type="protein sequence ID" value="MBD2605629.1"/>
    <property type="molecule type" value="Genomic_DNA"/>
</dbReference>
<protein>
    <recommendedName>
        <fullName evidence="3">Peptidase S1 domain-containing protein</fullName>
    </recommendedName>
</protein>
<evidence type="ECO:0008006" key="3">
    <source>
        <dbReference type="Google" id="ProtNLM"/>
    </source>
</evidence>
<evidence type="ECO:0000313" key="2">
    <source>
        <dbReference type="Proteomes" id="UP000660380"/>
    </source>
</evidence>
<dbReference type="RefSeq" id="WP_029633551.1">
    <property type="nucleotide sequence ID" value="NZ_JACJTA010000026.1"/>
</dbReference>
<proteinExistence type="predicted"/>
<sequence length="100" mass="10425">MIPIVIAPHPDQPLPACGEGRQSVALAGWGSPGLVSNQADIILRPRFGLILPENKLPRFIQVVSWCAVGVVVDKDGASVEAIVLVIVGDLGLAAPHFVNG</sequence>
<dbReference type="Proteomes" id="UP000660380">
    <property type="component" value="Unassembled WGS sequence"/>
</dbReference>
<reference evidence="1 2" key="1">
    <citation type="journal article" date="2020" name="ISME J.">
        <title>Comparative genomics reveals insights into cyanobacterial evolution and habitat adaptation.</title>
        <authorList>
            <person name="Chen M.Y."/>
            <person name="Teng W.K."/>
            <person name="Zhao L."/>
            <person name="Hu C.X."/>
            <person name="Zhou Y.K."/>
            <person name="Han B.P."/>
            <person name="Song L.R."/>
            <person name="Shu W.S."/>
        </authorList>
    </citation>
    <scope>NUCLEOTIDE SEQUENCE [LARGE SCALE GENOMIC DNA]</scope>
    <source>
        <strain evidence="1 2">FACHB-248</strain>
    </source>
</reference>
<accession>A0ABR8GQC8</accession>
<gene>
    <name evidence="1" type="ORF">H6G81_14100</name>
</gene>
<organism evidence="1 2">
    <name type="scientific">Scytonema hofmannii FACHB-248</name>
    <dbReference type="NCBI Taxonomy" id="1842502"/>
    <lineage>
        <taxon>Bacteria</taxon>
        <taxon>Bacillati</taxon>
        <taxon>Cyanobacteriota</taxon>
        <taxon>Cyanophyceae</taxon>
        <taxon>Nostocales</taxon>
        <taxon>Scytonemataceae</taxon>
        <taxon>Scytonema</taxon>
    </lineage>
</organism>
<name>A0ABR8GQC8_9CYAN</name>
<keyword evidence="2" id="KW-1185">Reference proteome</keyword>
<comment type="caution">
    <text evidence="1">The sequence shown here is derived from an EMBL/GenBank/DDBJ whole genome shotgun (WGS) entry which is preliminary data.</text>
</comment>